<protein>
    <submittedName>
        <fullName evidence="3">Molybdenum cofactor guanylyltransferase</fullName>
    </submittedName>
</protein>
<feature type="domain" description="MobA-like NTP transferase" evidence="2">
    <location>
        <begin position="1"/>
        <end position="136"/>
    </location>
</feature>
<reference evidence="3" key="2">
    <citation type="submission" date="2020-09" db="EMBL/GenBank/DDBJ databases">
        <authorList>
            <person name="Sun Q."/>
            <person name="Ohkuma M."/>
        </authorList>
    </citation>
    <scope>NUCLEOTIDE SEQUENCE</scope>
    <source>
        <strain evidence="3">JCM 3313</strain>
    </source>
</reference>
<organism evidence="3 4">
    <name type="scientific">Saccharothrix coeruleofusca</name>
    <dbReference type="NCBI Taxonomy" id="33919"/>
    <lineage>
        <taxon>Bacteria</taxon>
        <taxon>Bacillati</taxon>
        <taxon>Actinomycetota</taxon>
        <taxon>Actinomycetes</taxon>
        <taxon>Pseudonocardiales</taxon>
        <taxon>Pseudonocardiaceae</taxon>
        <taxon>Saccharothrix</taxon>
    </lineage>
</organism>
<evidence type="ECO:0000313" key="4">
    <source>
        <dbReference type="Proteomes" id="UP000639606"/>
    </source>
</evidence>
<dbReference type="Pfam" id="PF12804">
    <property type="entry name" value="NTP_transf_3"/>
    <property type="match status" value="1"/>
</dbReference>
<gene>
    <name evidence="3" type="ORF">GCM10010185_45360</name>
</gene>
<accession>A0A918EEP3</accession>
<sequence length="164" mass="16520">MGGVDKSALLVAGRTLLDHALDAVRGAARVVVVGPPRQAAGVTWAREDPPGGGPVAGLAAGLAHVAEDFVAVLAVDQPGVTESTVDRLRAAAGGGGAVLVDATGREQWLAGVWRTEALRAALPADPRGAAMRSVLGPLAPALVPALPGEARDVDTPEDLDEHAR</sequence>
<keyword evidence="3" id="KW-0548">Nucleotidyltransferase</keyword>
<dbReference type="Proteomes" id="UP000639606">
    <property type="component" value="Unassembled WGS sequence"/>
</dbReference>
<keyword evidence="4" id="KW-1185">Reference proteome</keyword>
<evidence type="ECO:0000259" key="2">
    <source>
        <dbReference type="Pfam" id="PF12804"/>
    </source>
</evidence>
<name>A0A918EEP3_9PSEU</name>
<evidence type="ECO:0000313" key="3">
    <source>
        <dbReference type="EMBL" id="GGP67424.1"/>
    </source>
</evidence>
<comment type="caution">
    <text evidence="3">The sequence shown here is derived from an EMBL/GenBank/DDBJ whole genome shotgun (WGS) entry which is preliminary data.</text>
</comment>
<keyword evidence="1" id="KW-0808">Transferase</keyword>
<dbReference type="PANTHER" id="PTHR19136:SF81">
    <property type="entry name" value="MOLYBDENUM COFACTOR GUANYLYLTRANSFERASE"/>
    <property type="match status" value="1"/>
</dbReference>
<dbReference type="InterPro" id="IPR029044">
    <property type="entry name" value="Nucleotide-diphossugar_trans"/>
</dbReference>
<dbReference type="Gene3D" id="3.90.550.10">
    <property type="entry name" value="Spore Coat Polysaccharide Biosynthesis Protein SpsA, Chain A"/>
    <property type="match status" value="1"/>
</dbReference>
<dbReference type="InterPro" id="IPR025877">
    <property type="entry name" value="MobA-like_NTP_Trfase"/>
</dbReference>
<dbReference type="GO" id="GO:0016779">
    <property type="term" value="F:nucleotidyltransferase activity"/>
    <property type="evidence" value="ECO:0007669"/>
    <property type="project" value="UniProtKB-KW"/>
</dbReference>
<evidence type="ECO:0000256" key="1">
    <source>
        <dbReference type="ARBA" id="ARBA00022679"/>
    </source>
</evidence>
<dbReference type="PANTHER" id="PTHR19136">
    <property type="entry name" value="MOLYBDENUM COFACTOR GUANYLYLTRANSFERASE"/>
    <property type="match status" value="1"/>
</dbReference>
<dbReference type="EMBL" id="BMRG01000009">
    <property type="protein sequence ID" value="GGP67424.1"/>
    <property type="molecule type" value="Genomic_DNA"/>
</dbReference>
<dbReference type="SUPFAM" id="SSF53448">
    <property type="entry name" value="Nucleotide-diphospho-sugar transferases"/>
    <property type="match status" value="1"/>
</dbReference>
<reference evidence="3" key="1">
    <citation type="journal article" date="2014" name="Int. J. Syst. Evol. Microbiol.">
        <title>Complete genome sequence of Corynebacterium casei LMG S-19264T (=DSM 44701T), isolated from a smear-ripened cheese.</title>
        <authorList>
            <consortium name="US DOE Joint Genome Institute (JGI-PGF)"/>
            <person name="Walter F."/>
            <person name="Albersmeier A."/>
            <person name="Kalinowski J."/>
            <person name="Ruckert C."/>
        </authorList>
    </citation>
    <scope>NUCLEOTIDE SEQUENCE</scope>
    <source>
        <strain evidence="3">JCM 3313</strain>
    </source>
</reference>
<dbReference type="AlphaFoldDB" id="A0A918EEP3"/>
<proteinExistence type="predicted"/>